<reference evidence="5" key="1">
    <citation type="submission" date="2013-09" db="EMBL/GenBank/DDBJ databases">
        <title>The Genome Sequence of Anopheles maculatus species B.</title>
        <authorList>
            <consortium name="The Broad Institute Genomics Platform"/>
            <person name="Neafsey D.E."/>
            <person name="Besansky N."/>
            <person name="Howell P."/>
            <person name="Walton C."/>
            <person name="Young S.K."/>
            <person name="Zeng Q."/>
            <person name="Gargeya S."/>
            <person name="Fitzgerald M."/>
            <person name="Haas B."/>
            <person name="Abouelleil A."/>
            <person name="Allen A.W."/>
            <person name="Alvarado L."/>
            <person name="Arachchi H.M."/>
            <person name="Berlin A.M."/>
            <person name="Chapman S.B."/>
            <person name="Gainer-Dewar J."/>
            <person name="Goldberg J."/>
            <person name="Griggs A."/>
            <person name="Gujja S."/>
            <person name="Hansen M."/>
            <person name="Howarth C."/>
            <person name="Imamovic A."/>
            <person name="Ireland A."/>
            <person name="Larimer J."/>
            <person name="McCowan C."/>
            <person name="Murphy C."/>
            <person name="Pearson M."/>
            <person name="Poon T.W."/>
            <person name="Priest M."/>
            <person name="Roberts A."/>
            <person name="Saif S."/>
            <person name="Shea T."/>
            <person name="Sisk P."/>
            <person name="Sykes S."/>
            <person name="Wortman J."/>
            <person name="Nusbaum C."/>
            <person name="Birren B."/>
        </authorList>
    </citation>
    <scope>NUCLEOTIDE SEQUENCE [LARGE SCALE GENOMIC DNA]</scope>
    <source>
        <strain evidence="5">maculatus3</strain>
    </source>
</reference>
<dbReference type="GO" id="GO:0005615">
    <property type="term" value="C:extracellular space"/>
    <property type="evidence" value="ECO:0007669"/>
    <property type="project" value="TreeGrafter"/>
</dbReference>
<evidence type="ECO:0000256" key="3">
    <source>
        <dbReference type="SAM" id="SignalP"/>
    </source>
</evidence>
<dbReference type="VEuPathDB" id="VectorBase:AMAM001801"/>
<reference evidence="4" key="2">
    <citation type="submission" date="2020-05" db="UniProtKB">
        <authorList>
            <consortium name="EnsemblMetazoa"/>
        </authorList>
    </citation>
    <scope>IDENTIFICATION</scope>
    <source>
        <strain evidence="4">maculatus3</strain>
    </source>
</reference>
<dbReference type="Gene3D" id="3.80.10.10">
    <property type="entry name" value="Ribonuclease Inhibitor"/>
    <property type="match status" value="3"/>
</dbReference>
<evidence type="ECO:0008006" key="6">
    <source>
        <dbReference type="Google" id="ProtNLM"/>
    </source>
</evidence>
<dbReference type="Pfam" id="PF13855">
    <property type="entry name" value="LRR_8"/>
    <property type="match status" value="1"/>
</dbReference>
<dbReference type="Proteomes" id="UP000075901">
    <property type="component" value="Unassembled WGS sequence"/>
</dbReference>
<evidence type="ECO:0000313" key="4">
    <source>
        <dbReference type="EnsemblMetazoa" id="AMAM001801-PA"/>
    </source>
</evidence>
<keyword evidence="2" id="KW-0677">Repeat</keyword>
<dbReference type="PANTHER" id="PTHR45712">
    <property type="entry name" value="AGAP008170-PA"/>
    <property type="match status" value="1"/>
</dbReference>
<dbReference type="PANTHER" id="PTHR45712:SF22">
    <property type="entry name" value="INSULIN-LIKE GROWTH FACTOR-BINDING PROTEIN COMPLEX ACID LABILE SUBUNIT"/>
    <property type="match status" value="1"/>
</dbReference>
<accession>A0A182S8H4</accession>
<dbReference type="SUPFAM" id="SSF52058">
    <property type="entry name" value="L domain-like"/>
    <property type="match status" value="1"/>
</dbReference>
<dbReference type="InterPro" id="IPR001611">
    <property type="entry name" value="Leu-rich_rpt"/>
</dbReference>
<evidence type="ECO:0000313" key="5">
    <source>
        <dbReference type="Proteomes" id="UP000075901"/>
    </source>
</evidence>
<evidence type="ECO:0000256" key="1">
    <source>
        <dbReference type="ARBA" id="ARBA00022614"/>
    </source>
</evidence>
<keyword evidence="3" id="KW-0732">Signal</keyword>
<keyword evidence="1" id="KW-0433">Leucine-rich repeat</keyword>
<dbReference type="AlphaFoldDB" id="A0A182S8H4"/>
<evidence type="ECO:0000256" key="2">
    <source>
        <dbReference type="ARBA" id="ARBA00022737"/>
    </source>
</evidence>
<sequence length="536" mass="59056">MVAHLVSVLLLIACGCLPLAYSACIPSMGNGCTLESLNMLTNGTATLRKIEANKFYSIRVQMLRLPNNPSGPFLSFAAEFVDDVEMTIFREQLFQIPARTNLSSIQVFEAKALKQVQIADGGDISIKELTFIDCGIDHVPQTIGNLPLLYTLTFSQCALRNVSLKTFAKNSQLKFVDLSSNAIDTIVPLSNEDSNVALSIEDLYLSSNRLEHLDMSVFSALSNLVMLDLRYNNLARIVAERAISWPKLEIFDVSNNQLRALDLQWLSAPNLTRLLLNNNLLDKIPQRLRRFANLQLVGLGDNQFAGIDLAPLNGLPTLNTVDFSNNPKSRYVRSSRPIQLPMLDTLYVEYCALSRFNTTGIDLPVVSFISLAHNNFSTVPPLGIAFPSISSFSLYDNPIGCGVLKSRKELLLSGKLIMGPPLDVGSCSGGSISVSESYELCFHNVLLPAAHIFTQQRVLDSDHSSQVGKNLEQVGQLVQPVVSERECGELWKVPPSILGLCELVVGQIYQLQVGQRDAPGARYNHVAYSIAYYIDL</sequence>
<dbReference type="EnsemblMetazoa" id="AMAM001801-RA">
    <property type="protein sequence ID" value="AMAM001801-PA"/>
    <property type="gene ID" value="AMAM001801"/>
</dbReference>
<dbReference type="InterPro" id="IPR032675">
    <property type="entry name" value="LRR_dom_sf"/>
</dbReference>
<feature type="signal peptide" evidence="3">
    <location>
        <begin position="1"/>
        <end position="22"/>
    </location>
</feature>
<dbReference type="InterPro" id="IPR050333">
    <property type="entry name" value="SLRP"/>
</dbReference>
<organism evidence="4 5">
    <name type="scientific">Anopheles maculatus</name>
    <dbReference type="NCBI Taxonomy" id="74869"/>
    <lineage>
        <taxon>Eukaryota</taxon>
        <taxon>Metazoa</taxon>
        <taxon>Ecdysozoa</taxon>
        <taxon>Arthropoda</taxon>
        <taxon>Hexapoda</taxon>
        <taxon>Insecta</taxon>
        <taxon>Pterygota</taxon>
        <taxon>Neoptera</taxon>
        <taxon>Endopterygota</taxon>
        <taxon>Diptera</taxon>
        <taxon>Nematocera</taxon>
        <taxon>Culicoidea</taxon>
        <taxon>Culicidae</taxon>
        <taxon>Anophelinae</taxon>
        <taxon>Anopheles</taxon>
        <taxon>Anopheles maculatus group</taxon>
    </lineage>
</organism>
<protein>
    <recommendedName>
        <fullName evidence="6">Leucine rich immune protein (Coil-less)</fullName>
    </recommendedName>
</protein>
<feature type="chain" id="PRO_5008135558" description="Leucine rich immune protein (Coil-less)" evidence="3">
    <location>
        <begin position="23"/>
        <end position="536"/>
    </location>
</feature>
<name>A0A182S8H4_9DIPT</name>
<proteinExistence type="predicted"/>
<keyword evidence="5" id="KW-1185">Reference proteome</keyword>